<evidence type="ECO:0000313" key="10">
    <source>
        <dbReference type="Proteomes" id="UP000030125"/>
    </source>
</evidence>
<comment type="similarity">
    <text evidence="2 6">Belongs to the FKBP-type PPIase family.</text>
</comment>
<feature type="signal peptide" evidence="7">
    <location>
        <begin position="1"/>
        <end position="18"/>
    </location>
</feature>
<dbReference type="AlphaFoldDB" id="A0A099WY55"/>
<organism evidence="9 10">
    <name type="scientific">Porphyromonas cangingivalis</name>
    <dbReference type="NCBI Taxonomy" id="36874"/>
    <lineage>
        <taxon>Bacteria</taxon>
        <taxon>Pseudomonadati</taxon>
        <taxon>Bacteroidota</taxon>
        <taxon>Bacteroidia</taxon>
        <taxon>Bacteroidales</taxon>
        <taxon>Porphyromonadaceae</taxon>
        <taxon>Porphyromonas</taxon>
    </lineage>
</organism>
<keyword evidence="7" id="KW-0732">Signal</keyword>
<reference evidence="9 10" key="1">
    <citation type="submission" date="2014-08" db="EMBL/GenBank/DDBJ databases">
        <title>Porphyromonas cangingivalis strain:COT-109_OH1386 Genome sequencing.</title>
        <authorList>
            <person name="Wallis C."/>
            <person name="Deusch O."/>
            <person name="O'Flynn C."/>
            <person name="Davis I."/>
            <person name="Jospin G."/>
            <person name="Darling A.E."/>
            <person name="Coil D.A."/>
            <person name="Alexiev A."/>
            <person name="Horsfall A."/>
            <person name="Kirkwood N."/>
            <person name="Harris S."/>
            <person name="Eisen J.A."/>
        </authorList>
    </citation>
    <scope>NUCLEOTIDE SEQUENCE [LARGE SCALE GENOMIC DNA]</scope>
    <source>
        <strain evidence="10">COT-109 OH1386</strain>
    </source>
</reference>
<dbReference type="OrthoDB" id="9814548at2"/>
<dbReference type="RefSeq" id="WP_036846125.1">
    <property type="nucleotide sequence ID" value="NZ_CALTZT010000140.1"/>
</dbReference>
<evidence type="ECO:0000256" key="6">
    <source>
        <dbReference type="RuleBase" id="RU003915"/>
    </source>
</evidence>
<evidence type="ECO:0000256" key="3">
    <source>
        <dbReference type="ARBA" id="ARBA00023110"/>
    </source>
</evidence>
<dbReference type="GO" id="GO:0003755">
    <property type="term" value="F:peptidyl-prolyl cis-trans isomerase activity"/>
    <property type="evidence" value="ECO:0007669"/>
    <property type="project" value="UniProtKB-UniRule"/>
</dbReference>
<dbReference type="eggNOG" id="COG0545">
    <property type="taxonomic scope" value="Bacteria"/>
</dbReference>
<dbReference type="InterPro" id="IPR001179">
    <property type="entry name" value="PPIase_FKBP_dom"/>
</dbReference>
<keyword evidence="10" id="KW-1185">Reference proteome</keyword>
<dbReference type="InterPro" id="IPR046357">
    <property type="entry name" value="PPIase_dom_sf"/>
</dbReference>
<accession>A0A099WY55</accession>
<keyword evidence="3 5" id="KW-0697">Rotamase</keyword>
<evidence type="ECO:0000256" key="4">
    <source>
        <dbReference type="ARBA" id="ARBA00023235"/>
    </source>
</evidence>
<evidence type="ECO:0000256" key="5">
    <source>
        <dbReference type="PROSITE-ProRule" id="PRU00277"/>
    </source>
</evidence>
<comment type="caution">
    <text evidence="9">The sequence shown here is derived from an EMBL/GenBank/DDBJ whole genome shotgun (WGS) entry which is preliminary data.</text>
</comment>
<dbReference type="Pfam" id="PF00254">
    <property type="entry name" value="FKBP_C"/>
    <property type="match status" value="1"/>
</dbReference>
<feature type="chain" id="PRO_5001956696" description="Peptidyl-prolyl cis-trans isomerase" evidence="7">
    <location>
        <begin position="19"/>
        <end position="238"/>
    </location>
</feature>
<dbReference type="Proteomes" id="UP000030125">
    <property type="component" value="Unassembled WGS sequence"/>
</dbReference>
<evidence type="ECO:0000256" key="2">
    <source>
        <dbReference type="ARBA" id="ARBA00006577"/>
    </source>
</evidence>
<dbReference type="GO" id="GO:0006457">
    <property type="term" value="P:protein folding"/>
    <property type="evidence" value="ECO:0007669"/>
    <property type="project" value="InterPro"/>
</dbReference>
<dbReference type="Gene3D" id="1.10.287.460">
    <property type="entry name" value="Peptidyl-prolyl cis-trans isomerase, FKBP-type, N-terminal domain"/>
    <property type="match status" value="1"/>
</dbReference>
<dbReference type="PROSITE" id="PS51257">
    <property type="entry name" value="PROKAR_LIPOPROTEIN"/>
    <property type="match status" value="1"/>
</dbReference>
<evidence type="ECO:0000256" key="1">
    <source>
        <dbReference type="ARBA" id="ARBA00000971"/>
    </source>
</evidence>
<sequence length="238" mass="25765">MKKIVFSSILGLVASAMVSCGGGVSSNVSIKAPIDSAAYAIGFANGHALVASLKGFPGDSLDGKLVAAGLYDALVNNPGKMTVESAQQFIQKYVEDMQAQIKTRNIEEEKTFLEKNKSEEGVITTESGLQYKYEVEGQGAKATSPNDTVVVHYKGTTLDGKQFDSSYDRGEPAVFPLNSVISGWTEAFQIFPVGSKITMWLPSSLAYGERDLGEFGPNRLLRFDCELIEVRPFVESKK</sequence>
<dbReference type="InterPro" id="IPR000774">
    <property type="entry name" value="PPIase_FKBP_N"/>
</dbReference>
<feature type="domain" description="PPIase FKBP-type" evidence="8">
    <location>
        <begin position="146"/>
        <end position="231"/>
    </location>
</feature>
<name>A0A099WY55_PORCN</name>
<dbReference type="STRING" id="36874.HQ34_04715"/>
<dbReference type="PROSITE" id="PS50059">
    <property type="entry name" value="FKBP_PPIASE"/>
    <property type="match status" value="1"/>
</dbReference>
<dbReference type="Pfam" id="PF01346">
    <property type="entry name" value="FKBP_N"/>
    <property type="match status" value="1"/>
</dbReference>
<evidence type="ECO:0000313" key="9">
    <source>
        <dbReference type="EMBL" id="KGN82415.1"/>
    </source>
</evidence>
<comment type="catalytic activity">
    <reaction evidence="1 5 6">
        <text>[protein]-peptidylproline (omega=180) = [protein]-peptidylproline (omega=0)</text>
        <dbReference type="Rhea" id="RHEA:16237"/>
        <dbReference type="Rhea" id="RHEA-COMP:10747"/>
        <dbReference type="Rhea" id="RHEA-COMP:10748"/>
        <dbReference type="ChEBI" id="CHEBI:83833"/>
        <dbReference type="ChEBI" id="CHEBI:83834"/>
        <dbReference type="EC" id="5.2.1.8"/>
    </reaction>
</comment>
<dbReference type="EMBL" id="JQJD01000010">
    <property type="protein sequence ID" value="KGN82415.1"/>
    <property type="molecule type" value="Genomic_DNA"/>
</dbReference>
<dbReference type="EC" id="5.2.1.8" evidence="6"/>
<dbReference type="Gene3D" id="3.10.50.40">
    <property type="match status" value="1"/>
</dbReference>
<evidence type="ECO:0000256" key="7">
    <source>
        <dbReference type="SAM" id="SignalP"/>
    </source>
</evidence>
<protein>
    <recommendedName>
        <fullName evidence="6">Peptidyl-prolyl cis-trans isomerase</fullName>
        <ecNumber evidence="6">5.2.1.8</ecNumber>
    </recommendedName>
</protein>
<dbReference type="PANTHER" id="PTHR43811:SF19">
    <property type="entry name" value="39 KDA FK506-BINDING NUCLEAR PROTEIN"/>
    <property type="match status" value="1"/>
</dbReference>
<dbReference type="SUPFAM" id="SSF54534">
    <property type="entry name" value="FKBP-like"/>
    <property type="match status" value="1"/>
</dbReference>
<dbReference type="InterPro" id="IPR036944">
    <property type="entry name" value="PPIase_FKBP_N_sf"/>
</dbReference>
<keyword evidence="4 5" id="KW-0413">Isomerase</keyword>
<evidence type="ECO:0000259" key="8">
    <source>
        <dbReference type="PROSITE" id="PS50059"/>
    </source>
</evidence>
<dbReference type="PANTHER" id="PTHR43811">
    <property type="entry name" value="FKBP-TYPE PEPTIDYL-PROLYL CIS-TRANS ISOMERASE FKPA"/>
    <property type="match status" value="1"/>
</dbReference>
<proteinExistence type="inferred from homology"/>
<gene>
    <name evidence="9" type="ORF">HQ35_02335</name>
</gene>